<reference evidence="1 2" key="1">
    <citation type="journal article" date="2019" name="Commun. Biol.">
        <title>The bagworm genome reveals a unique fibroin gene that provides high tensile strength.</title>
        <authorList>
            <person name="Kono N."/>
            <person name="Nakamura H."/>
            <person name="Ohtoshi R."/>
            <person name="Tomita M."/>
            <person name="Numata K."/>
            <person name="Arakawa K."/>
        </authorList>
    </citation>
    <scope>NUCLEOTIDE SEQUENCE [LARGE SCALE GENOMIC DNA]</scope>
</reference>
<dbReference type="AlphaFoldDB" id="A0A4C1U485"/>
<evidence type="ECO:0000313" key="2">
    <source>
        <dbReference type="Proteomes" id="UP000299102"/>
    </source>
</evidence>
<protein>
    <submittedName>
        <fullName evidence="1">Uncharacterized protein</fullName>
    </submittedName>
</protein>
<gene>
    <name evidence="1" type="ORF">EVAR_9496_1</name>
</gene>
<keyword evidence="2" id="KW-1185">Reference proteome</keyword>
<name>A0A4C1U485_EUMVA</name>
<dbReference type="Proteomes" id="UP000299102">
    <property type="component" value="Unassembled WGS sequence"/>
</dbReference>
<sequence length="129" mass="14334">MEWKRDRCVTSRTHRSIAPLYRSFRALARTLGSGGTRQFKMLLKELSTVSDTKDDTTDEKKIIPSLHVGEKPIIDVNSSGLGGRAAAARFGRRLAHVEYISSQGFMYLNCIAGFWVASDAPTLLLFPDS</sequence>
<evidence type="ECO:0000313" key="1">
    <source>
        <dbReference type="EMBL" id="GBP20927.1"/>
    </source>
</evidence>
<comment type="caution">
    <text evidence="1">The sequence shown here is derived from an EMBL/GenBank/DDBJ whole genome shotgun (WGS) entry which is preliminary data.</text>
</comment>
<dbReference type="EMBL" id="BGZK01000124">
    <property type="protein sequence ID" value="GBP20927.1"/>
    <property type="molecule type" value="Genomic_DNA"/>
</dbReference>
<organism evidence="1 2">
    <name type="scientific">Eumeta variegata</name>
    <name type="common">Bagworm moth</name>
    <name type="synonym">Eumeta japonica</name>
    <dbReference type="NCBI Taxonomy" id="151549"/>
    <lineage>
        <taxon>Eukaryota</taxon>
        <taxon>Metazoa</taxon>
        <taxon>Ecdysozoa</taxon>
        <taxon>Arthropoda</taxon>
        <taxon>Hexapoda</taxon>
        <taxon>Insecta</taxon>
        <taxon>Pterygota</taxon>
        <taxon>Neoptera</taxon>
        <taxon>Endopterygota</taxon>
        <taxon>Lepidoptera</taxon>
        <taxon>Glossata</taxon>
        <taxon>Ditrysia</taxon>
        <taxon>Tineoidea</taxon>
        <taxon>Psychidae</taxon>
        <taxon>Oiketicinae</taxon>
        <taxon>Eumeta</taxon>
    </lineage>
</organism>
<proteinExistence type="predicted"/>
<accession>A0A4C1U485</accession>